<dbReference type="EMBL" id="CM037016">
    <property type="protein sequence ID" value="KAH7679575.1"/>
    <property type="molecule type" value="Genomic_DNA"/>
</dbReference>
<comment type="caution">
    <text evidence="1">The sequence shown here is derived from an EMBL/GenBank/DDBJ whole genome shotgun (WGS) entry which is preliminary data.</text>
</comment>
<evidence type="ECO:0000313" key="1">
    <source>
        <dbReference type="EMBL" id="KAH7679575.1"/>
    </source>
</evidence>
<dbReference type="Proteomes" id="UP000827976">
    <property type="component" value="Chromosome 6"/>
</dbReference>
<sequence length="280" mass="31202">MSITMDSEEHHRLSEKEATTTTTTTSPSHEFSFTISLHPSPNSNPTSIKYSKNNPTFAIDLAPADDIFFHGHLLPLHLLSSTSISPRPSDFSIENLNLPLDSTDGNQSQKYETYNNNNMLINEANETKEKFKPKNFSSSLFGFGKWLPKAGGGGEKHESGKTKKKKMLDLSRVFKRYVNAIELLFTFRSDKEKQRLPPRPYSFSGNISVKDKEAWRKRRGELSAPASMRTSPTNSGLLVATSSVFSSSDESTMEELQNAIQAAISHCKNSIAVSEEKCIC</sequence>
<protein>
    <submittedName>
        <fullName evidence="1">BRI1 kinase inhibitor 1 protein</fullName>
    </submittedName>
</protein>
<name>A0ACB7VY49_DIOAL</name>
<gene>
    <name evidence="1" type="ORF">IHE45_06G067500</name>
</gene>
<keyword evidence="1" id="KW-0649">Protein kinase inhibitor</keyword>
<organism evidence="1 2">
    <name type="scientific">Dioscorea alata</name>
    <name type="common">Purple yam</name>
    <dbReference type="NCBI Taxonomy" id="55571"/>
    <lineage>
        <taxon>Eukaryota</taxon>
        <taxon>Viridiplantae</taxon>
        <taxon>Streptophyta</taxon>
        <taxon>Embryophyta</taxon>
        <taxon>Tracheophyta</taxon>
        <taxon>Spermatophyta</taxon>
        <taxon>Magnoliopsida</taxon>
        <taxon>Liliopsida</taxon>
        <taxon>Dioscoreales</taxon>
        <taxon>Dioscoreaceae</taxon>
        <taxon>Dioscorea</taxon>
    </lineage>
</organism>
<reference evidence="2" key="1">
    <citation type="journal article" date="2022" name="Nat. Commun.">
        <title>Chromosome evolution and the genetic basis of agronomically important traits in greater yam.</title>
        <authorList>
            <person name="Bredeson J.V."/>
            <person name="Lyons J.B."/>
            <person name="Oniyinde I.O."/>
            <person name="Okereke N.R."/>
            <person name="Kolade O."/>
            <person name="Nnabue I."/>
            <person name="Nwadili C.O."/>
            <person name="Hribova E."/>
            <person name="Parker M."/>
            <person name="Nwogha J."/>
            <person name="Shu S."/>
            <person name="Carlson J."/>
            <person name="Kariba R."/>
            <person name="Muthemba S."/>
            <person name="Knop K."/>
            <person name="Barton G.J."/>
            <person name="Sherwood A.V."/>
            <person name="Lopez-Montes A."/>
            <person name="Asiedu R."/>
            <person name="Jamnadass R."/>
            <person name="Muchugi A."/>
            <person name="Goodstein D."/>
            <person name="Egesi C.N."/>
            <person name="Featherston J."/>
            <person name="Asfaw A."/>
            <person name="Simpson G.G."/>
            <person name="Dolezel J."/>
            <person name="Hendre P.S."/>
            <person name="Van Deynze A."/>
            <person name="Kumar P.L."/>
            <person name="Obidiegwu J.E."/>
            <person name="Bhattacharjee R."/>
            <person name="Rokhsar D.S."/>
        </authorList>
    </citation>
    <scope>NUCLEOTIDE SEQUENCE [LARGE SCALE GENOMIC DNA]</scope>
    <source>
        <strain evidence="2">cv. TDa95/00328</strain>
    </source>
</reference>
<evidence type="ECO:0000313" key="2">
    <source>
        <dbReference type="Proteomes" id="UP000827976"/>
    </source>
</evidence>
<accession>A0ACB7VY49</accession>
<keyword evidence="2" id="KW-1185">Reference proteome</keyword>
<proteinExistence type="predicted"/>